<reference evidence="1" key="1">
    <citation type="submission" date="2014-09" db="EMBL/GenBank/DDBJ databases">
        <authorList>
            <person name="Magalhaes I.L.F."/>
            <person name="Oliveira U."/>
            <person name="Santos F.R."/>
            <person name="Vidigal T.H.D.A."/>
            <person name="Brescovit A.D."/>
            <person name="Santos A.J."/>
        </authorList>
    </citation>
    <scope>NUCLEOTIDE SEQUENCE</scope>
    <source>
        <tissue evidence="1">Shoot tissue taken approximately 20 cm above the soil surface</tissue>
    </source>
</reference>
<evidence type="ECO:0000313" key="1">
    <source>
        <dbReference type="EMBL" id="JAD93294.1"/>
    </source>
</evidence>
<name>A0A0A9DXK4_ARUDO</name>
<accession>A0A0A9DXK4</accession>
<sequence>MASCWYFFDCASVWKRKSSVKHSSIILTDSFFEHSFNVVCIIENTSPSNSPSNIMKECIFVSEPSVSSFCAQLLSTCIPSICTCTLVLRREP</sequence>
<proteinExistence type="predicted"/>
<organism evidence="1">
    <name type="scientific">Arundo donax</name>
    <name type="common">Giant reed</name>
    <name type="synonym">Donax arundinaceus</name>
    <dbReference type="NCBI Taxonomy" id="35708"/>
    <lineage>
        <taxon>Eukaryota</taxon>
        <taxon>Viridiplantae</taxon>
        <taxon>Streptophyta</taxon>
        <taxon>Embryophyta</taxon>
        <taxon>Tracheophyta</taxon>
        <taxon>Spermatophyta</taxon>
        <taxon>Magnoliopsida</taxon>
        <taxon>Liliopsida</taxon>
        <taxon>Poales</taxon>
        <taxon>Poaceae</taxon>
        <taxon>PACMAD clade</taxon>
        <taxon>Arundinoideae</taxon>
        <taxon>Arundineae</taxon>
        <taxon>Arundo</taxon>
    </lineage>
</organism>
<dbReference type="EMBL" id="GBRH01204601">
    <property type="protein sequence ID" value="JAD93294.1"/>
    <property type="molecule type" value="Transcribed_RNA"/>
</dbReference>
<reference evidence="1" key="2">
    <citation type="journal article" date="2015" name="Data Brief">
        <title>Shoot transcriptome of the giant reed, Arundo donax.</title>
        <authorList>
            <person name="Barrero R.A."/>
            <person name="Guerrero F.D."/>
            <person name="Moolhuijzen P."/>
            <person name="Goolsby J.A."/>
            <person name="Tidwell J."/>
            <person name="Bellgard S.E."/>
            <person name="Bellgard M.I."/>
        </authorList>
    </citation>
    <scope>NUCLEOTIDE SEQUENCE</scope>
    <source>
        <tissue evidence="1">Shoot tissue taken approximately 20 cm above the soil surface</tissue>
    </source>
</reference>
<dbReference type="AlphaFoldDB" id="A0A0A9DXK4"/>
<protein>
    <submittedName>
        <fullName evidence="1">Uncharacterized protein</fullName>
    </submittedName>
</protein>